<keyword evidence="7" id="KW-1278">Translocase</keyword>
<evidence type="ECO:0000313" key="17">
    <source>
        <dbReference type="Proteomes" id="UP000234840"/>
    </source>
</evidence>
<dbReference type="PANTHER" id="PTHR43553">
    <property type="entry name" value="HEAVY METAL TRANSPORTER"/>
    <property type="match status" value="1"/>
</dbReference>
<dbReference type="EMBL" id="NIHS01000002">
    <property type="protein sequence ID" value="PLT74860.1"/>
    <property type="molecule type" value="Genomic_DNA"/>
</dbReference>
<dbReference type="GO" id="GO:0042626">
    <property type="term" value="F:ATPase-coupled transmembrane transporter activity"/>
    <property type="evidence" value="ECO:0007669"/>
    <property type="project" value="TreeGrafter"/>
</dbReference>
<dbReference type="EMBL" id="NIHW01000004">
    <property type="protein sequence ID" value="PLT88710.1"/>
    <property type="molecule type" value="Genomic_DNA"/>
</dbReference>
<dbReference type="GO" id="GO:0043190">
    <property type="term" value="C:ATP-binding cassette (ABC) transporter complex"/>
    <property type="evidence" value="ECO:0007669"/>
    <property type="project" value="TreeGrafter"/>
</dbReference>
<dbReference type="GO" id="GO:0006824">
    <property type="term" value="P:cobalt ion transport"/>
    <property type="evidence" value="ECO:0007669"/>
    <property type="project" value="InterPro"/>
</dbReference>
<evidence type="ECO:0000313" key="19">
    <source>
        <dbReference type="Proteomes" id="UP000234891"/>
    </source>
</evidence>
<dbReference type="InterPro" id="IPR050095">
    <property type="entry name" value="ECF_ABC_transporter_ATP-bd"/>
</dbReference>
<dbReference type="InterPro" id="IPR005876">
    <property type="entry name" value="Co_trans_ATP-bd"/>
</dbReference>
<evidence type="ECO:0000313" key="12">
    <source>
        <dbReference type="EMBL" id="MCZ0667308.1"/>
    </source>
</evidence>
<evidence type="ECO:0000313" key="16">
    <source>
        <dbReference type="EMBL" id="PLT88710.1"/>
    </source>
</evidence>
<evidence type="ECO:0000313" key="14">
    <source>
        <dbReference type="EMBL" id="PLT54740.1"/>
    </source>
</evidence>
<evidence type="ECO:0000256" key="3">
    <source>
        <dbReference type="ARBA" id="ARBA00022448"/>
    </source>
</evidence>
<dbReference type="InterPro" id="IPR015856">
    <property type="entry name" value="ABC_transpr_CbiO/EcfA_su"/>
</dbReference>
<dbReference type="Gene3D" id="3.40.50.300">
    <property type="entry name" value="P-loop containing nucleotide triphosphate hydrolases"/>
    <property type="match status" value="1"/>
</dbReference>
<dbReference type="EMBL" id="JAPRAY010000008">
    <property type="protein sequence ID" value="MCZ0667308.1"/>
    <property type="molecule type" value="Genomic_DNA"/>
</dbReference>
<dbReference type="Proteomes" id="UP000234849">
    <property type="component" value="Unassembled WGS sequence"/>
</dbReference>
<evidence type="ECO:0000256" key="5">
    <source>
        <dbReference type="ARBA" id="ARBA00022741"/>
    </source>
</evidence>
<evidence type="ECO:0000313" key="15">
    <source>
        <dbReference type="EMBL" id="PLT74860.1"/>
    </source>
</evidence>
<keyword evidence="8 10" id="KW-0472">Membrane</keyword>
<gene>
    <name evidence="14" type="ORF">CDL18_09215</name>
    <name evidence="16" type="ORF">CDL20_02755</name>
    <name evidence="15" type="ORF">CDL26_01995</name>
    <name evidence="13" type="ORF">O8D18_08660</name>
    <name evidence="12" type="ORF">OZZ17_07090</name>
</gene>
<evidence type="ECO:0000256" key="9">
    <source>
        <dbReference type="ARBA" id="ARBA00025157"/>
    </source>
</evidence>
<keyword evidence="5 10" id="KW-0547">Nucleotide-binding</keyword>
<proteinExistence type="inferred from homology"/>
<evidence type="ECO:0000256" key="6">
    <source>
        <dbReference type="ARBA" id="ARBA00022840"/>
    </source>
</evidence>
<name>A0A2N5NHS1_MEDGN</name>
<evidence type="ECO:0000256" key="7">
    <source>
        <dbReference type="ARBA" id="ARBA00022967"/>
    </source>
</evidence>
<dbReference type="EMBL" id="JAPZED010000007">
    <property type="protein sequence ID" value="MCZ7694110.1"/>
    <property type="molecule type" value="Genomic_DNA"/>
</dbReference>
<dbReference type="Proteomes" id="UP000234840">
    <property type="component" value="Unassembled WGS sequence"/>
</dbReference>
<comment type="caution">
    <text evidence="14">The sequence shown here is derived from an EMBL/GenBank/DDBJ whole genome shotgun (WGS) entry which is preliminary data.</text>
</comment>
<evidence type="ECO:0000313" key="13">
    <source>
        <dbReference type="EMBL" id="MCZ7694110.1"/>
    </source>
</evidence>
<dbReference type="InterPro" id="IPR003439">
    <property type="entry name" value="ABC_transporter-like_ATP-bd"/>
</dbReference>
<reference evidence="13" key="3">
    <citation type="submission" date="2022-12" db="EMBL/GenBank/DDBJ databases">
        <title>Genome of R. gnavus strain RSHDN_123.</title>
        <authorList>
            <person name="Abdugheni R."/>
        </authorList>
    </citation>
    <scope>NUCLEOTIDE SEQUENCE</scope>
    <source>
        <strain evidence="13">RSHDN_123</strain>
    </source>
</reference>
<evidence type="ECO:0000259" key="11">
    <source>
        <dbReference type="PROSITE" id="PS50893"/>
    </source>
</evidence>
<dbReference type="Proteomes" id="UP001079535">
    <property type="component" value="Unassembled WGS sequence"/>
</dbReference>
<dbReference type="GO" id="GO:0016887">
    <property type="term" value="F:ATP hydrolysis activity"/>
    <property type="evidence" value="ECO:0007669"/>
    <property type="project" value="InterPro"/>
</dbReference>
<protein>
    <recommendedName>
        <fullName evidence="10">ABC transporter ATP-binding protein</fullName>
    </recommendedName>
</protein>
<keyword evidence="4 10" id="KW-1003">Cell membrane</keyword>
<evidence type="ECO:0000256" key="8">
    <source>
        <dbReference type="ARBA" id="ARBA00023136"/>
    </source>
</evidence>
<dbReference type="InterPro" id="IPR003593">
    <property type="entry name" value="AAA+_ATPase"/>
</dbReference>
<dbReference type="GO" id="GO:0005524">
    <property type="term" value="F:ATP binding"/>
    <property type="evidence" value="ECO:0007669"/>
    <property type="project" value="UniProtKB-UniRule"/>
</dbReference>
<evidence type="ECO:0000313" key="18">
    <source>
        <dbReference type="Proteomes" id="UP000234849"/>
    </source>
</evidence>
<dbReference type="CDD" id="cd03225">
    <property type="entry name" value="ABC_cobalt_CbiO_domain1"/>
    <property type="match status" value="1"/>
</dbReference>
<comment type="similarity">
    <text evidence="2 10">Belongs to the ABC transporter superfamily.</text>
</comment>
<comment type="function">
    <text evidence="9">Probably part of an ABC transporter complex. Responsible for energy coupling to the transport system.</text>
</comment>
<comment type="subcellular location">
    <subcellularLocation>
        <location evidence="1 10">Cell membrane</location>
        <topology evidence="1 10">Peripheral membrane protein</topology>
    </subcellularLocation>
</comment>
<dbReference type="RefSeq" id="WP_073963127.1">
    <property type="nucleotide sequence ID" value="NZ_BAABXV010000001.1"/>
</dbReference>
<reference evidence="12" key="2">
    <citation type="submission" date="2022-11" db="EMBL/GenBank/DDBJ databases">
        <title>Temperate bacteriophages infecting mucin-degrading bacterium Ruminococcus gnavus from the human gut.</title>
        <authorList>
            <person name="Buttimer C."/>
        </authorList>
    </citation>
    <scope>NUCLEOTIDE SEQUENCE</scope>
    <source>
        <strain evidence="12">CCUG 49994</strain>
    </source>
</reference>
<dbReference type="FunFam" id="3.40.50.300:FF:000224">
    <property type="entry name" value="Energy-coupling factor transporter ATP-binding protein EcfA"/>
    <property type="match status" value="1"/>
</dbReference>
<dbReference type="SUPFAM" id="SSF52540">
    <property type="entry name" value="P-loop containing nucleoside triphosphate hydrolases"/>
    <property type="match status" value="1"/>
</dbReference>
<organism evidence="14 18">
    <name type="scientific">Mediterraneibacter gnavus</name>
    <name type="common">Ruminococcus gnavus</name>
    <dbReference type="NCBI Taxonomy" id="33038"/>
    <lineage>
        <taxon>Bacteria</taxon>
        <taxon>Bacillati</taxon>
        <taxon>Bacillota</taxon>
        <taxon>Clostridia</taxon>
        <taxon>Lachnospirales</taxon>
        <taxon>Lachnospiraceae</taxon>
        <taxon>Mediterraneibacter</taxon>
    </lineage>
</organism>
<comment type="function">
    <text evidence="10">Part of an ABC transporter complex. Responsible for energy coupling to the transport system.</text>
</comment>
<evidence type="ECO:0000256" key="4">
    <source>
        <dbReference type="ARBA" id="ARBA00022475"/>
    </source>
</evidence>
<sequence length="278" mass="31321">MSEEIILEARDIWHSYEENDRFSLQGLDLKVKKGSKVAFMGANGSGKSTFFLCCNGILRPQKGDILFHGKPVSYKRKELLALRSKVGIVFQDPDKQLFSASVEQEISFGILNLGVAKEQARTEVEQVMEELEIVPFRKRPVHALSGGQKKQVSIADILVMRPEIIILDEPAAALDPKHTRMVNEMVDKLTEQGITVLMATHDMDYAYAWADEIVLMKDGKVLCQGAPEAVCRETEKLKETNLEEPALLRLFDRLKARKIIEATGKAPRTWKELEQLIG</sequence>
<dbReference type="Proteomes" id="UP001148455">
    <property type="component" value="Unassembled WGS sequence"/>
</dbReference>
<keyword evidence="6 10" id="KW-0067">ATP-binding</keyword>
<keyword evidence="3 10" id="KW-0813">Transport</keyword>
<evidence type="ECO:0000256" key="1">
    <source>
        <dbReference type="ARBA" id="ARBA00004202"/>
    </source>
</evidence>
<dbReference type="EMBL" id="NIHM01000011">
    <property type="protein sequence ID" value="PLT54740.1"/>
    <property type="molecule type" value="Genomic_DNA"/>
</dbReference>
<dbReference type="Pfam" id="PF00005">
    <property type="entry name" value="ABC_tran"/>
    <property type="match status" value="1"/>
</dbReference>
<dbReference type="AlphaFoldDB" id="A0A2N5NHS1"/>
<dbReference type="SMART" id="SM00382">
    <property type="entry name" value="AAA"/>
    <property type="match status" value="1"/>
</dbReference>
<dbReference type="NCBIfam" id="TIGR01166">
    <property type="entry name" value="cbiO"/>
    <property type="match status" value="1"/>
</dbReference>
<feature type="domain" description="ABC transporter" evidence="11">
    <location>
        <begin position="7"/>
        <end position="243"/>
    </location>
</feature>
<evidence type="ECO:0000256" key="10">
    <source>
        <dbReference type="RuleBase" id="RU364103"/>
    </source>
</evidence>
<dbReference type="InterPro" id="IPR027417">
    <property type="entry name" value="P-loop_NTPase"/>
</dbReference>
<evidence type="ECO:0000256" key="2">
    <source>
        <dbReference type="ARBA" id="ARBA00005417"/>
    </source>
</evidence>
<dbReference type="PROSITE" id="PS50893">
    <property type="entry name" value="ABC_TRANSPORTER_2"/>
    <property type="match status" value="1"/>
</dbReference>
<dbReference type="PANTHER" id="PTHR43553:SF24">
    <property type="entry name" value="ENERGY-COUPLING FACTOR TRANSPORTER ATP-BINDING PROTEIN ECFA1"/>
    <property type="match status" value="1"/>
</dbReference>
<reference evidence="17 18" key="1">
    <citation type="journal article" date="2017" name="Genome Med.">
        <title>A novel Ruminococcus gnavus clade enriched in inflammatory bowel disease patients.</title>
        <authorList>
            <person name="Hall A.B."/>
            <person name="Yassour M."/>
            <person name="Sauk J."/>
            <person name="Garner A."/>
            <person name="Jiang X."/>
            <person name="Arthur T."/>
            <person name="Lagoudas G.K."/>
            <person name="Vatanen T."/>
            <person name="Fornelos N."/>
            <person name="Wilson R."/>
            <person name="Bertha M."/>
            <person name="Cohen M."/>
            <person name="Garber J."/>
            <person name="Khalili H."/>
            <person name="Gevers D."/>
            <person name="Ananthakrishnan A.N."/>
            <person name="Kugathasan S."/>
            <person name="Lander E.S."/>
            <person name="Blainey P."/>
            <person name="Vlamakis H."/>
            <person name="Xavier R.J."/>
            <person name="Huttenhower C."/>
        </authorList>
    </citation>
    <scope>NUCLEOTIDE SEQUENCE [LARGE SCALE GENOMIC DNA]</scope>
    <source>
        <strain evidence="14 18">RJX1118</strain>
        <strain evidence="15 19">RJX1124</strain>
        <strain evidence="16 17">RJX1128</strain>
    </source>
</reference>
<dbReference type="Proteomes" id="UP000234891">
    <property type="component" value="Unassembled WGS sequence"/>
</dbReference>
<accession>A0A2N5NHS1</accession>